<evidence type="ECO:0008006" key="3">
    <source>
        <dbReference type="Google" id="ProtNLM"/>
    </source>
</evidence>
<accession>A0AA91PY98</accession>
<dbReference type="AlphaFoldDB" id="A0AA91PY98"/>
<comment type="caution">
    <text evidence="1">The sequence shown here is derived from an EMBL/GenBank/DDBJ whole genome shotgun (WGS) entry which is preliminary data.</text>
</comment>
<evidence type="ECO:0000313" key="2">
    <source>
        <dbReference type="Proteomes" id="UP000195602"/>
    </source>
</evidence>
<reference evidence="1 2" key="1">
    <citation type="submission" date="2017-04" db="EMBL/GenBank/DDBJ databases">
        <title>Draft genome of the yeast Clavispora lusitaniae type strain CBS 6936.</title>
        <authorList>
            <person name="Durrens P."/>
            <person name="Klopp C."/>
            <person name="Biteau N."/>
            <person name="Fitton-Ouhabi V."/>
            <person name="Dementhon K."/>
            <person name="Accoceberry I."/>
            <person name="Sherman D.J."/>
            <person name="Noel T."/>
        </authorList>
    </citation>
    <scope>NUCLEOTIDE SEQUENCE [LARGE SCALE GENOMIC DNA]</scope>
    <source>
        <strain evidence="1 2">CBS 6936</strain>
    </source>
</reference>
<evidence type="ECO:0000313" key="1">
    <source>
        <dbReference type="EMBL" id="OVF07183.1"/>
    </source>
</evidence>
<sequence length="567" mass="64932">MDILGPDVIQHLAQWLPQQDLLNLALTNKSFYSLLHPKIYEVVVVDSSRTQFDDIFSDSCHEWFVYHEYPCEPTVIRTLYSITRFFKNLIENPHYARYVTQFVVEENFPDVPELELNQYLSQILPHMSNINVFSWSSLHYPIEAQLMSLFPNPERLQTLWGNFRFSESGFPCAQFERLHNLGISNFKKDKVLESIDMSSFASIKTLTISKKTTGRRKSFTSQLETCCQSSLSSTIEPLSFSERPTFISSLFNSPLIEKLCLTSLHLKDISLTRQDADSLRENINLQTLEHLSLDNCVECLFENSSSFPNINPSRRRHPPSELFLEVLSPDLVSLKSLNLNLSNELCFNRVTVRTISQLHGLQKLSIHIKVFKTDEQVNLAPIVNALQTHAQSLVYLNLCCDIVESSVSVCPKKNFRYALKSVIGLSALTKLQVLKLPISYNQIADFPKLLSSLENLKILQLGIAHSDCIPSKAACFGCDEYVLGSVNSLISDDYFKCSTSFSTRMEVNKNQQYLQFSKIFRSMFENLKFLRFDLRNESLLYDVSDKMGITAQNSSLQKFDMIVKMIV</sequence>
<dbReference type="EMBL" id="LYUB02000014">
    <property type="protein sequence ID" value="OVF07183.1"/>
    <property type="molecule type" value="Genomic_DNA"/>
</dbReference>
<gene>
    <name evidence="1" type="ORF">A9F13_14g00099</name>
</gene>
<dbReference type="Proteomes" id="UP000195602">
    <property type="component" value="Unassembled WGS sequence"/>
</dbReference>
<name>A0AA91PY98_CLALS</name>
<proteinExistence type="predicted"/>
<dbReference type="KEGG" id="clus:A9F13_14g00099"/>
<organism evidence="1 2">
    <name type="scientific">Clavispora lusitaniae</name>
    <name type="common">Candida lusitaniae</name>
    <dbReference type="NCBI Taxonomy" id="36911"/>
    <lineage>
        <taxon>Eukaryota</taxon>
        <taxon>Fungi</taxon>
        <taxon>Dikarya</taxon>
        <taxon>Ascomycota</taxon>
        <taxon>Saccharomycotina</taxon>
        <taxon>Pichiomycetes</taxon>
        <taxon>Metschnikowiaceae</taxon>
        <taxon>Clavispora</taxon>
    </lineage>
</organism>
<protein>
    <recommendedName>
        <fullName evidence="3">F-box domain-containing protein</fullName>
    </recommendedName>
</protein>